<feature type="domain" description="C3H1-type" evidence="7">
    <location>
        <begin position="502"/>
        <end position="529"/>
    </location>
</feature>
<feature type="compositionally biased region" description="Polar residues" evidence="6">
    <location>
        <begin position="725"/>
        <end position="770"/>
    </location>
</feature>
<evidence type="ECO:0000256" key="2">
    <source>
        <dbReference type="ARBA" id="ARBA00022737"/>
    </source>
</evidence>
<dbReference type="AlphaFoldDB" id="A0AAV6K4C9"/>
<evidence type="ECO:0000256" key="4">
    <source>
        <dbReference type="ARBA" id="ARBA00022833"/>
    </source>
</evidence>
<sequence>MAEQSRFETLNPSDSLFPFPPHRRRTPIKSETLCTLARILSHFSGGESQHSLSDDVVSVQSKPGIGENELGQGLEPKVHHGTVGPTSVESKTWLTQREAQSLKEVVVDQSFDGDRMEIDEFELLNGVKEEHLEKGNKCGSTLEDNNPCGNFVSSIGDQDGECNLLEICMEESGKEMQEVDKEHPNCDVFESLDLCLDIDIIDELRKLDDNNAEGSSYVERHVLDEVGHEMPLVELEKSVSSSGAMNSPLCLAAGGEIEEGELSGNVGMNDQSPDLLVEDALSLEKKVDEEQTSEAISNEEQVMALEGANQEDTKCNKKFVEPIVNMCNGVQLTLRDSSMSAMACDSEMVGGKIGDANMAHGYNSELESRRYKKQDIRTSDKFHCPAVSGNDVLLSYDDVYTAVSGEISAEIATENQGTLSTKKKDAAVREKRKRGPLTEEKKEKKKKKKRIKRAETNRRLGVKRLKIQPIMKPKTVTYCRHFLKGRCQEGAKCKFSHDTIPLTKSMPCCHFARHSCMKGDDCPFDHQLAKYPCNNFSAKGYCSRGTDCMFSHEVQPVEGSTNTITQLKSPTLLRSTNPETQSDTHASSTNPENQSNTELKSPTLLRSTNPEKQSNTHASSNQKFDYKSTSMLKRPPPRRRTEQNVAESVVKPAVQTPKGISNLMFGVSNQAGSFPKADAGAKLGLPLKTNTPDIAQNSNENRRTTVIPEPKGINFLCFGKAPLHDSNSNKPSGVQKSTVGDSSTEKQSVLYSQNDDGLKVGNQSQGTRTPTVGPRGINFLSFGKAPLDYSCNTKLASVPSIGNNSGVVSSVQESGSASNGRNNVVLSSVQERESASKLQIPGAEPWRVLSSPSPVQERENGSKLEIAGAKPWKMLSSSLHSAISMGRTADEHGKDTPNSSLKALFSNTPNSAQKGNVSNMPNSAQKSLQSMLAFAAKYESRIKMDTPTVSADSGMVSSSSQSTSRGSTILDFLNGGGSKTKQ</sequence>
<evidence type="ECO:0000256" key="6">
    <source>
        <dbReference type="SAM" id="MobiDB-lite"/>
    </source>
</evidence>
<dbReference type="GO" id="GO:0045892">
    <property type="term" value="P:negative regulation of DNA-templated transcription"/>
    <property type="evidence" value="ECO:0007669"/>
    <property type="project" value="InterPro"/>
</dbReference>
<feature type="compositionally biased region" description="Low complexity" evidence="6">
    <location>
        <begin position="950"/>
        <end position="967"/>
    </location>
</feature>
<feature type="domain" description="C3H1-type" evidence="7">
    <location>
        <begin position="532"/>
        <end position="555"/>
    </location>
</feature>
<feature type="region of interest" description="Disordered" evidence="6">
    <location>
        <begin position="415"/>
        <end position="457"/>
    </location>
</feature>
<feature type="compositionally biased region" description="Basic residues" evidence="6">
    <location>
        <begin position="443"/>
        <end position="452"/>
    </location>
</feature>
<dbReference type="Proteomes" id="UP000823749">
    <property type="component" value="Chromosome 5"/>
</dbReference>
<gene>
    <name evidence="8" type="ORF">RHGRI_013020</name>
</gene>
<accession>A0AAV6K4C9</accession>
<dbReference type="InterPro" id="IPR045124">
    <property type="entry name" value="Su(sable)-like"/>
</dbReference>
<feature type="region of interest" description="Disordered" evidence="6">
    <location>
        <begin position="1"/>
        <end position="24"/>
    </location>
</feature>
<keyword evidence="2" id="KW-0677">Repeat</keyword>
<keyword evidence="9" id="KW-1185">Reference proteome</keyword>
<dbReference type="PROSITE" id="PS50103">
    <property type="entry name" value="ZF_C3H1"/>
    <property type="match status" value="3"/>
</dbReference>
<evidence type="ECO:0000256" key="5">
    <source>
        <dbReference type="PROSITE-ProRule" id="PRU00723"/>
    </source>
</evidence>
<organism evidence="8 9">
    <name type="scientific">Rhododendron griersonianum</name>
    <dbReference type="NCBI Taxonomy" id="479676"/>
    <lineage>
        <taxon>Eukaryota</taxon>
        <taxon>Viridiplantae</taxon>
        <taxon>Streptophyta</taxon>
        <taxon>Embryophyta</taxon>
        <taxon>Tracheophyta</taxon>
        <taxon>Spermatophyta</taxon>
        <taxon>Magnoliopsida</taxon>
        <taxon>eudicotyledons</taxon>
        <taxon>Gunneridae</taxon>
        <taxon>Pentapetalae</taxon>
        <taxon>asterids</taxon>
        <taxon>Ericales</taxon>
        <taxon>Ericaceae</taxon>
        <taxon>Ericoideae</taxon>
        <taxon>Rhodoreae</taxon>
        <taxon>Rhododendron</taxon>
    </lineage>
</organism>
<feature type="region of interest" description="Disordered" evidence="6">
    <location>
        <begin position="559"/>
        <end position="648"/>
    </location>
</feature>
<dbReference type="GO" id="GO:0008270">
    <property type="term" value="F:zinc ion binding"/>
    <property type="evidence" value="ECO:0007669"/>
    <property type="project" value="UniProtKB-KW"/>
</dbReference>
<feature type="compositionally biased region" description="Polar residues" evidence="6">
    <location>
        <begin position="559"/>
        <end position="631"/>
    </location>
</feature>
<keyword evidence="1 5" id="KW-0479">Metal-binding</keyword>
<evidence type="ECO:0000256" key="3">
    <source>
        <dbReference type="ARBA" id="ARBA00022771"/>
    </source>
</evidence>
<feature type="domain" description="C3H1-type" evidence="7">
    <location>
        <begin position="473"/>
        <end position="500"/>
    </location>
</feature>
<reference evidence="8" key="1">
    <citation type="submission" date="2020-08" db="EMBL/GenBank/DDBJ databases">
        <title>Plant Genome Project.</title>
        <authorList>
            <person name="Zhang R.-G."/>
        </authorList>
    </citation>
    <scope>NUCLEOTIDE SEQUENCE</scope>
    <source>
        <strain evidence="8">WSP0</strain>
        <tissue evidence="8">Leaf</tissue>
    </source>
</reference>
<feature type="zinc finger region" description="C3H1-type" evidence="5">
    <location>
        <begin position="502"/>
        <end position="529"/>
    </location>
</feature>
<evidence type="ECO:0000259" key="7">
    <source>
        <dbReference type="PROSITE" id="PS50103"/>
    </source>
</evidence>
<dbReference type="Pfam" id="PF00642">
    <property type="entry name" value="zf-CCCH"/>
    <property type="match status" value="1"/>
</dbReference>
<evidence type="ECO:0000313" key="9">
    <source>
        <dbReference type="Proteomes" id="UP000823749"/>
    </source>
</evidence>
<dbReference type="Gene3D" id="4.10.1000.10">
    <property type="entry name" value="Zinc finger, CCCH-type"/>
    <property type="match status" value="1"/>
</dbReference>
<dbReference type="PANTHER" id="PTHR13119">
    <property type="entry name" value="ZINC FINGER CCCH DOMAIN-CONTAINING PROTEI"/>
    <property type="match status" value="1"/>
</dbReference>
<dbReference type="SMART" id="SM00356">
    <property type="entry name" value="ZnF_C3H1"/>
    <property type="match status" value="3"/>
</dbReference>
<feature type="zinc finger region" description="C3H1-type" evidence="5">
    <location>
        <begin position="473"/>
        <end position="500"/>
    </location>
</feature>
<dbReference type="SUPFAM" id="SSF90229">
    <property type="entry name" value="CCCH zinc finger"/>
    <property type="match status" value="2"/>
</dbReference>
<proteinExistence type="predicted"/>
<dbReference type="GO" id="GO:0003723">
    <property type="term" value="F:RNA binding"/>
    <property type="evidence" value="ECO:0007669"/>
    <property type="project" value="InterPro"/>
</dbReference>
<dbReference type="EMBL" id="JACTNZ010000005">
    <property type="protein sequence ID" value="KAG5547203.1"/>
    <property type="molecule type" value="Genomic_DNA"/>
</dbReference>
<name>A0AAV6K4C9_9ERIC</name>
<feature type="region of interest" description="Disordered" evidence="6">
    <location>
        <begin position="724"/>
        <end position="772"/>
    </location>
</feature>
<evidence type="ECO:0000313" key="8">
    <source>
        <dbReference type="EMBL" id="KAG5547203.1"/>
    </source>
</evidence>
<feature type="region of interest" description="Disordered" evidence="6">
    <location>
        <begin position="947"/>
        <end position="982"/>
    </location>
</feature>
<feature type="zinc finger region" description="C3H1-type" evidence="5">
    <location>
        <begin position="532"/>
        <end position="555"/>
    </location>
</feature>
<keyword evidence="3 5" id="KW-0863">Zinc-finger</keyword>
<dbReference type="InterPro" id="IPR000571">
    <property type="entry name" value="Znf_CCCH"/>
</dbReference>
<dbReference type="PANTHER" id="PTHR13119:SF12">
    <property type="entry name" value="PROTEIN SUPPRESSOR OF SABLE"/>
    <property type="match status" value="1"/>
</dbReference>
<dbReference type="GO" id="GO:0005634">
    <property type="term" value="C:nucleus"/>
    <property type="evidence" value="ECO:0007669"/>
    <property type="project" value="TreeGrafter"/>
</dbReference>
<comment type="caution">
    <text evidence="8">The sequence shown here is derived from an EMBL/GenBank/DDBJ whole genome shotgun (WGS) entry which is preliminary data.</text>
</comment>
<dbReference type="EMBL" id="JACTNZ010000005">
    <property type="protein sequence ID" value="KAG5547204.1"/>
    <property type="molecule type" value="Genomic_DNA"/>
</dbReference>
<feature type="region of interest" description="Disordered" evidence="6">
    <location>
        <begin position="63"/>
        <end position="86"/>
    </location>
</feature>
<evidence type="ECO:0000256" key="1">
    <source>
        <dbReference type="ARBA" id="ARBA00022723"/>
    </source>
</evidence>
<keyword evidence="4 5" id="KW-0862">Zinc</keyword>
<protein>
    <recommendedName>
        <fullName evidence="7">C3H1-type domain-containing protein</fullName>
    </recommendedName>
</protein>
<dbReference type="Gene3D" id="2.30.30.1190">
    <property type="match status" value="1"/>
</dbReference>
<dbReference type="InterPro" id="IPR036855">
    <property type="entry name" value="Znf_CCCH_sf"/>
</dbReference>